<keyword evidence="3" id="KW-0732">Signal</keyword>
<keyword evidence="5" id="KW-0472">Membrane</keyword>
<dbReference type="AlphaFoldDB" id="A0A6J6G0N4"/>
<dbReference type="SUPFAM" id="SSF53822">
    <property type="entry name" value="Periplasmic binding protein-like I"/>
    <property type="match status" value="2"/>
</dbReference>
<dbReference type="Gene3D" id="3.40.50.2300">
    <property type="match status" value="3"/>
</dbReference>
<dbReference type="Pfam" id="PF13458">
    <property type="entry name" value="Peripla_BP_6"/>
    <property type="match status" value="1"/>
</dbReference>
<dbReference type="InterPro" id="IPR028081">
    <property type="entry name" value="Leu-bd"/>
</dbReference>
<evidence type="ECO:0000256" key="3">
    <source>
        <dbReference type="ARBA" id="ARBA00022729"/>
    </source>
</evidence>
<evidence type="ECO:0000256" key="5">
    <source>
        <dbReference type="ARBA" id="ARBA00023136"/>
    </source>
</evidence>
<name>A0A6J6G0N4_9ZZZZ</name>
<reference evidence="8" key="1">
    <citation type="submission" date="2020-05" db="EMBL/GenBank/DDBJ databases">
        <authorList>
            <person name="Chiriac C."/>
            <person name="Salcher M."/>
            <person name="Ghai R."/>
            <person name="Kavagutti S V."/>
        </authorList>
    </citation>
    <scope>NUCLEOTIDE SEQUENCE</scope>
</reference>
<dbReference type="InterPro" id="IPR051010">
    <property type="entry name" value="BCAA_transport"/>
</dbReference>
<evidence type="ECO:0000256" key="2">
    <source>
        <dbReference type="ARBA" id="ARBA00022692"/>
    </source>
</evidence>
<dbReference type="Pfam" id="PF01094">
    <property type="entry name" value="ANF_receptor"/>
    <property type="match status" value="1"/>
</dbReference>
<dbReference type="PANTHER" id="PTHR30483:SF6">
    <property type="entry name" value="PERIPLASMIC BINDING PROTEIN OF ABC TRANSPORTER FOR NATURAL AMINO ACIDS"/>
    <property type="match status" value="1"/>
</dbReference>
<evidence type="ECO:0000256" key="4">
    <source>
        <dbReference type="ARBA" id="ARBA00022989"/>
    </source>
</evidence>
<gene>
    <name evidence="8" type="ORF">UFOPK1826_00270</name>
</gene>
<evidence type="ECO:0000256" key="1">
    <source>
        <dbReference type="ARBA" id="ARBA00004370"/>
    </source>
</evidence>
<dbReference type="GO" id="GO:0016020">
    <property type="term" value="C:membrane"/>
    <property type="evidence" value="ECO:0007669"/>
    <property type="project" value="UniProtKB-SubCell"/>
</dbReference>
<dbReference type="InterPro" id="IPR028082">
    <property type="entry name" value="Peripla_BP_I"/>
</dbReference>
<sequence>MKKTTAKRFSALVVGLSLLAAACGGSDAATEDTTATAETAAPAASGGELAGMKGTTPLVELTPEFKDAVNAFWTGKGNEALVDFNYTAESFDAVMLIALAAEAAGTDGSALADQLVAVSKDGTKCTAATWADCLATIKAKGDVDFDGFSGPNTLNGNGEPLEASYGILQFGADNRLDSTLTTYQLANAPESAVLPLSKTEVTRKGNGVLKIGGLLPETGNLAFLGAPMIAGVEYAIDYLNKAGGVLGKPVEYSAGDSGDTSTDTASVTVDRLLAEGADAIIGAASSGVSLTVIDKITAAGVIQFSPANTSPKLTSYADKGLFFRNAPPDDLQGAVLAEVIVADGAQSVYILALDDAYGTGLATVVEEVLTAAGVKVLGKKIYDPKATTFDAEVGEVVAANPDAIVLITFDEGSRILRTMVENGVGPTAKKVYGVDGNIGNALGENFDAGK</sequence>
<protein>
    <submittedName>
        <fullName evidence="8">Unannotated protein</fullName>
    </submittedName>
</protein>
<comment type="subcellular location">
    <subcellularLocation>
        <location evidence="1">Membrane</location>
    </subcellularLocation>
</comment>
<dbReference type="PANTHER" id="PTHR30483">
    <property type="entry name" value="LEUCINE-SPECIFIC-BINDING PROTEIN"/>
    <property type="match status" value="1"/>
</dbReference>
<dbReference type="InterPro" id="IPR001828">
    <property type="entry name" value="ANF_lig-bd_rcpt"/>
</dbReference>
<dbReference type="CDD" id="cd06346">
    <property type="entry name" value="PBP1_ABC_ligand_binding-like"/>
    <property type="match status" value="1"/>
</dbReference>
<evidence type="ECO:0000259" key="6">
    <source>
        <dbReference type="Pfam" id="PF01094"/>
    </source>
</evidence>
<keyword evidence="2" id="KW-0812">Transmembrane</keyword>
<evidence type="ECO:0000259" key="7">
    <source>
        <dbReference type="Pfam" id="PF13458"/>
    </source>
</evidence>
<keyword evidence="4" id="KW-1133">Transmembrane helix</keyword>
<accession>A0A6J6G0N4</accession>
<dbReference type="PROSITE" id="PS51257">
    <property type="entry name" value="PROKAR_LIPOPROTEIN"/>
    <property type="match status" value="1"/>
</dbReference>
<organism evidence="8">
    <name type="scientific">freshwater metagenome</name>
    <dbReference type="NCBI Taxonomy" id="449393"/>
    <lineage>
        <taxon>unclassified sequences</taxon>
        <taxon>metagenomes</taxon>
        <taxon>ecological metagenomes</taxon>
    </lineage>
</organism>
<proteinExistence type="predicted"/>
<evidence type="ECO:0000313" key="8">
    <source>
        <dbReference type="EMBL" id="CAB4594852.1"/>
    </source>
</evidence>
<dbReference type="EMBL" id="CAEZUN010000021">
    <property type="protein sequence ID" value="CAB4594852.1"/>
    <property type="molecule type" value="Genomic_DNA"/>
</dbReference>
<feature type="domain" description="Receptor ligand binding region" evidence="6">
    <location>
        <begin position="49"/>
        <end position="170"/>
    </location>
</feature>
<feature type="domain" description="Leucine-binding protein" evidence="7">
    <location>
        <begin position="209"/>
        <end position="433"/>
    </location>
</feature>